<dbReference type="EMBL" id="JBHOMY010000048">
    <property type="protein sequence ID" value="MFC1458346.1"/>
    <property type="molecule type" value="Genomic_DNA"/>
</dbReference>
<proteinExistence type="predicted"/>
<feature type="transmembrane region" description="Helical" evidence="1">
    <location>
        <begin position="194"/>
        <end position="218"/>
    </location>
</feature>
<name>A0ABV6YAQ3_9HYPH</name>
<feature type="transmembrane region" description="Helical" evidence="1">
    <location>
        <begin position="165"/>
        <end position="182"/>
    </location>
</feature>
<feature type="transmembrane region" description="Helical" evidence="1">
    <location>
        <begin position="656"/>
        <end position="673"/>
    </location>
</feature>
<feature type="transmembrane region" description="Helical" evidence="1">
    <location>
        <begin position="496"/>
        <end position="517"/>
    </location>
</feature>
<feature type="transmembrane region" description="Helical" evidence="1">
    <location>
        <begin position="600"/>
        <end position="622"/>
    </location>
</feature>
<feature type="transmembrane region" description="Helical" evidence="1">
    <location>
        <begin position="427"/>
        <end position="446"/>
    </location>
</feature>
<evidence type="ECO:0000313" key="2">
    <source>
        <dbReference type="EMBL" id="MFC1458346.1"/>
    </source>
</evidence>
<reference evidence="2 3" key="1">
    <citation type="submission" date="2024-09" db="EMBL/GenBank/DDBJ databases">
        <title>Nodulacao em especies de Leguminosae Basais da Amazonia e Caracterizacao dos Rizobios e Bacterias Associadas aos Nodulos.</title>
        <authorList>
            <person name="Jambeiro I.C.A."/>
            <person name="Lopes I.S."/>
            <person name="Aguiar E.R.G.R."/>
            <person name="Santos A.F.J."/>
            <person name="Dos Santos J.M.F."/>
            <person name="Gross E."/>
        </authorList>
    </citation>
    <scope>NUCLEOTIDE SEQUENCE [LARGE SCALE GENOMIC DNA]</scope>
    <source>
        <strain evidence="2 3">BRUESC1165</strain>
    </source>
</reference>
<keyword evidence="1" id="KW-0812">Transmembrane</keyword>
<feature type="transmembrane region" description="Helical" evidence="1">
    <location>
        <begin position="628"/>
        <end position="649"/>
    </location>
</feature>
<evidence type="ECO:0008006" key="4">
    <source>
        <dbReference type="Google" id="ProtNLM"/>
    </source>
</evidence>
<feature type="transmembrane region" description="Helical" evidence="1">
    <location>
        <begin position="300"/>
        <end position="319"/>
    </location>
</feature>
<dbReference type="RefSeq" id="WP_377030311.1">
    <property type="nucleotide sequence ID" value="NZ_JBHOMY010000048.1"/>
</dbReference>
<organism evidence="2 3">
    <name type="scientific">Microvirga arabica</name>
    <dbReference type="NCBI Taxonomy" id="1128671"/>
    <lineage>
        <taxon>Bacteria</taxon>
        <taxon>Pseudomonadati</taxon>
        <taxon>Pseudomonadota</taxon>
        <taxon>Alphaproteobacteria</taxon>
        <taxon>Hyphomicrobiales</taxon>
        <taxon>Methylobacteriaceae</taxon>
        <taxon>Microvirga</taxon>
    </lineage>
</organism>
<accession>A0ABV6YAQ3</accession>
<evidence type="ECO:0000313" key="3">
    <source>
        <dbReference type="Proteomes" id="UP001593940"/>
    </source>
</evidence>
<feature type="transmembrane region" description="Helical" evidence="1">
    <location>
        <begin position="529"/>
        <end position="549"/>
    </location>
</feature>
<dbReference type="Proteomes" id="UP001593940">
    <property type="component" value="Unassembled WGS sequence"/>
</dbReference>
<feature type="transmembrane region" description="Helical" evidence="1">
    <location>
        <begin position="569"/>
        <end position="588"/>
    </location>
</feature>
<keyword evidence="3" id="KW-1185">Reference proteome</keyword>
<keyword evidence="1" id="KW-0472">Membrane</keyword>
<protein>
    <recommendedName>
        <fullName evidence="4">YfhO family protein</fullName>
    </recommendedName>
</protein>
<gene>
    <name evidence="2" type="ORF">ACETIH_16905</name>
</gene>
<sequence>MTERSFMAVWLAFIAGLIGLAGAFALLPDVPRSALEFDLQTTSSGLIKIYIDQGRGYNETDTASVVVEATVGEHLAIPIRYARYRSIRLDPDLPGGSFVISNPKITGYFGAKPLHVGRQLGANIPITINANSIAGEVPSDKVDPQFILTGEPQILANDTSHLRKAIPFIIPLAVFAIVFLVARKLPPGFPVRHCTILAGLFLPFAIFFDLSILGYWLVKPEWLPSTGRFGFSSPVADPAAGAFQDYPWLTYIGRQISGGNLPTVNTLNGTGAPLLESLQSGVLYPINLVLPFFDLSQPDFFGHFMLLHVSILFGGCYLLSQRYCEQKLAVVLSASFCLAPLTFSALNMVHFRAFVWMPYLAWSFVRLANSTKVTDSILIGAGAIGISLTAGNPQETILGIVAAFIIYIAEKIRVAGPPRLKDLPAPLIAGASGILIGLPSILPYIISKGGGGLASVEAQTRSATYIAWEWWPAAVLPSYQGIWPFVFKHGRIHDDFALFSITPTVSFLSLCSISMLFSARIQTREAVALWIVVIAALLGFFQIFGGIPYNPIRYVPVLNTIRITKYINYIHLLLFFGACIGCMLLIKADSETRKRAIKGGIFAIALLAGLAIVTAIADASYSATFRKLFAVAPVWIGSILAIAGISLLVLSTRTTLGTLLFLISIVAVRPYGFESGDLTVPHPSSFWNASARSGRVLTRETANQNLIAGYDSLTVFDPVLNKYLAKAMTDSFQVEAPAFNPRPTTPIFDKRQVAVLGLLGVTHLQGYVSSDRDDAAPVAGGLQRLSKTLFPGVVVSKNVAQKAESYCAAGDFTAALATLDAGTASRAVSVRREANSFVIEFPAGAHQTFNESVLIVPVTFSRTWTIMGSPGSIFCRYISQWDGSTANQSVVRIAAIPSGLAPGCAIAFGTALLLLATATLQKRRDWLRGIAIAYR</sequence>
<evidence type="ECO:0000256" key="1">
    <source>
        <dbReference type="SAM" id="Phobius"/>
    </source>
</evidence>
<comment type="caution">
    <text evidence="2">The sequence shown here is derived from an EMBL/GenBank/DDBJ whole genome shotgun (WGS) entry which is preliminary data.</text>
</comment>
<feature type="transmembrane region" description="Helical" evidence="1">
    <location>
        <begin position="899"/>
        <end position="920"/>
    </location>
</feature>
<keyword evidence="1" id="KW-1133">Transmembrane helix</keyword>
<feature type="transmembrane region" description="Helical" evidence="1">
    <location>
        <begin position="331"/>
        <end position="357"/>
    </location>
</feature>